<dbReference type="STRING" id="1192034.CAP_2939"/>
<organism evidence="1 2">
    <name type="scientific">Chondromyces apiculatus DSM 436</name>
    <dbReference type="NCBI Taxonomy" id="1192034"/>
    <lineage>
        <taxon>Bacteria</taxon>
        <taxon>Pseudomonadati</taxon>
        <taxon>Myxococcota</taxon>
        <taxon>Polyangia</taxon>
        <taxon>Polyangiales</taxon>
        <taxon>Polyangiaceae</taxon>
        <taxon>Chondromyces</taxon>
    </lineage>
</organism>
<gene>
    <name evidence="1" type="ORF">CAP_2939</name>
</gene>
<keyword evidence="2" id="KW-1185">Reference proteome</keyword>
<protein>
    <submittedName>
        <fullName evidence="1">Uncharacterized protein</fullName>
    </submittedName>
</protein>
<dbReference type="EMBL" id="ASRX01000021">
    <property type="protein sequence ID" value="EYF05649.1"/>
    <property type="molecule type" value="Genomic_DNA"/>
</dbReference>
<evidence type="ECO:0000313" key="2">
    <source>
        <dbReference type="Proteomes" id="UP000019678"/>
    </source>
</evidence>
<evidence type="ECO:0000313" key="1">
    <source>
        <dbReference type="EMBL" id="EYF05649.1"/>
    </source>
</evidence>
<comment type="caution">
    <text evidence="1">The sequence shown here is derived from an EMBL/GenBank/DDBJ whole genome shotgun (WGS) entry which is preliminary data.</text>
</comment>
<dbReference type="Proteomes" id="UP000019678">
    <property type="component" value="Unassembled WGS sequence"/>
</dbReference>
<dbReference type="AlphaFoldDB" id="A0A017T8U4"/>
<sequence>MFMNEAARRSLKMMSNSGYVIQSALVRAWVEKGAVASKAQDVIAVLEARGLDVPAAVRERVLASQELAELELWIRRAAVVVTAEQLFEGTRS</sequence>
<accession>A0A017T8U4</accession>
<reference evidence="1 2" key="1">
    <citation type="submission" date="2013-05" db="EMBL/GenBank/DDBJ databases">
        <title>Genome assembly of Chondromyces apiculatus DSM 436.</title>
        <authorList>
            <person name="Sharma G."/>
            <person name="Khatri I."/>
            <person name="Kaur C."/>
            <person name="Mayilraj S."/>
            <person name="Subramanian S."/>
        </authorList>
    </citation>
    <scope>NUCLEOTIDE SEQUENCE [LARGE SCALE GENOMIC DNA]</scope>
    <source>
        <strain evidence="1 2">DSM 436</strain>
    </source>
</reference>
<name>A0A017T8U4_9BACT</name>
<proteinExistence type="predicted"/>